<name>A0ABS5KPR4_9ACTN</name>
<proteinExistence type="predicted"/>
<dbReference type="SUPFAM" id="SSF81301">
    <property type="entry name" value="Nucleotidyltransferase"/>
    <property type="match status" value="1"/>
</dbReference>
<dbReference type="InterPro" id="IPR007344">
    <property type="entry name" value="GrpB/CoaE"/>
</dbReference>
<protein>
    <submittedName>
        <fullName evidence="1">GrpB family protein</fullName>
    </submittedName>
</protein>
<dbReference type="EMBL" id="JAAFYZ010000040">
    <property type="protein sequence ID" value="MBS2548053.1"/>
    <property type="molecule type" value="Genomic_DNA"/>
</dbReference>
<comment type="caution">
    <text evidence="1">The sequence shown here is derived from an EMBL/GenBank/DDBJ whole genome shotgun (WGS) entry which is preliminary data.</text>
</comment>
<dbReference type="Gene3D" id="3.30.460.10">
    <property type="entry name" value="Beta Polymerase, domain 2"/>
    <property type="match status" value="1"/>
</dbReference>
<dbReference type="InterPro" id="IPR043519">
    <property type="entry name" value="NT_sf"/>
</dbReference>
<gene>
    <name evidence="1" type="ORF">KGQ19_14380</name>
</gene>
<accession>A0ABS5KPR4</accession>
<evidence type="ECO:0000313" key="1">
    <source>
        <dbReference type="EMBL" id="MBS2548053.1"/>
    </source>
</evidence>
<keyword evidence="2" id="KW-1185">Reference proteome</keyword>
<evidence type="ECO:0000313" key="2">
    <source>
        <dbReference type="Proteomes" id="UP000730482"/>
    </source>
</evidence>
<organism evidence="1 2">
    <name type="scientific">Catenulispora pinistramenti</name>
    <dbReference type="NCBI Taxonomy" id="2705254"/>
    <lineage>
        <taxon>Bacteria</taxon>
        <taxon>Bacillati</taxon>
        <taxon>Actinomycetota</taxon>
        <taxon>Actinomycetes</taxon>
        <taxon>Catenulisporales</taxon>
        <taxon>Catenulisporaceae</taxon>
        <taxon>Catenulispora</taxon>
    </lineage>
</organism>
<dbReference type="Proteomes" id="UP000730482">
    <property type="component" value="Unassembled WGS sequence"/>
</dbReference>
<dbReference type="Pfam" id="PF04229">
    <property type="entry name" value="GrpB"/>
    <property type="match status" value="1"/>
</dbReference>
<sequence length="75" mass="8314">MRRRSAVPANATVVERRGRIWTANIRFRDHLRTKPDAAARYALAKQQAAEATGMLTAYSELKAAIVAELMDEAGQ</sequence>
<reference evidence="1 2" key="1">
    <citation type="submission" date="2020-02" db="EMBL/GenBank/DDBJ databases">
        <title>Acidophilic actinobacteria isolated from forest soil.</title>
        <authorList>
            <person name="Golinska P."/>
        </authorList>
    </citation>
    <scope>NUCLEOTIDE SEQUENCE [LARGE SCALE GENOMIC DNA]</scope>
    <source>
        <strain evidence="1 2">NL8</strain>
    </source>
</reference>